<sequence>MTRCACPLFLLWSGHGNHPALRRQAEAYEAAGGPGAPTPTVMDRISFAVQETSNSPGYAALRGLVNCAAAAGQGAAIPHFAADQPYYPATLHLFALLAQIEASPSCVPI</sequence>
<dbReference type="EMBL" id="KF119498">
    <property type="protein sequence ID" value="AIA86764.1"/>
    <property type="molecule type" value="Genomic_DNA"/>
</dbReference>
<dbReference type="GO" id="GO:0005975">
    <property type="term" value="P:carbohydrate metabolic process"/>
    <property type="evidence" value="ECO:0007669"/>
    <property type="project" value="InterPro"/>
</dbReference>
<dbReference type="AlphaFoldDB" id="A0A060BV00"/>
<accession>A0A060BV00</accession>
<reference evidence="1" key="1">
    <citation type="journal article" date="2013" name="Environ. Microbiol.">
        <title>Seasonally variable intestinal metagenomes of the red palm weevil (Rhynchophorus ferrugineus).</title>
        <authorList>
            <person name="Jia S."/>
            <person name="Zhang X."/>
            <person name="Zhang G."/>
            <person name="Yin A."/>
            <person name="Zhang S."/>
            <person name="Li F."/>
            <person name="Wang L."/>
            <person name="Zhao D."/>
            <person name="Yun Q."/>
            <person name="Tala"/>
            <person name="Wang J."/>
            <person name="Sun G."/>
            <person name="Baabdullah M."/>
            <person name="Yu X."/>
            <person name="Hu S."/>
            <person name="Al-Mssallem I.S."/>
            <person name="Yu J."/>
        </authorList>
    </citation>
    <scope>NUCLEOTIDE SEQUENCE</scope>
</reference>
<organism evidence="1">
    <name type="scientific">uncultured Rhodobacter sp</name>
    <dbReference type="NCBI Taxonomy" id="204728"/>
    <lineage>
        <taxon>Bacteria</taxon>
        <taxon>Pseudomonadati</taxon>
        <taxon>Pseudomonadota</taxon>
        <taxon>Alphaproteobacteria</taxon>
        <taxon>Rhodobacterales</taxon>
        <taxon>Rhodobacter group</taxon>
        <taxon>Rhodobacter</taxon>
        <taxon>environmental samples</taxon>
    </lineage>
</organism>
<dbReference type="Gene3D" id="1.50.10.10">
    <property type="match status" value="1"/>
</dbReference>
<name>A0A060BV00_9RHOB</name>
<dbReference type="InterPro" id="IPR008928">
    <property type="entry name" value="6-hairpin_glycosidase_sf"/>
</dbReference>
<dbReference type="SUPFAM" id="SSF48208">
    <property type="entry name" value="Six-hairpin glycosidases"/>
    <property type="match status" value="1"/>
</dbReference>
<evidence type="ECO:0000313" key="1">
    <source>
        <dbReference type="EMBL" id="AIA86764.1"/>
    </source>
</evidence>
<dbReference type="InterPro" id="IPR012341">
    <property type="entry name" value="6hp_glycosidase-like_sf"/>
</dbReference>
<proteinExistence type="predicted"/>
<protein>
    <submittedName>
        <fullName evidence="1">CAZy families GH8 protein</fullName>
    </submittedName>
</protein>